<protein>
    <submittedName>
        <fullName evidence="1">Uncharacterized protein</fullName>
    </submittedName>
</protein>
<dbReference type="EMBL" id="GGEC01058723">
    <property type="protein sequence ID" value="MBX39207.1"/>
    <property type="molecule type" value="Transcribed_RNA"/>
</dbReference>
<sequence>MTYNEQHCPHLCLTQEFTFISFSLKQKEF</sequence>
<organism evidence="1">
    <name type="scientific">Rhizophora mucronata</name>
    <name type="common">Asiatic mangrove</name>
    <dbReference type="NCBI Taxonomy" id="61149"/>
    <lineage>
        <taxon>Eukaryota</taxon>
        <taxon>Viridiplantae</taxon>
        <taxon>Streptophyta</taxon>
        <taxon>Embryophyta</taxon>
        <taxon>Tracheophyta</taxon>
        <taxon>Spermatophyta</taxon>
        <taxon>Magnoliopsida</taxon>
        <taxon>eudicotyledons</taxon>
        <taxon>Gunneridae</taxon>
        <taxon>Pentapetalae</taxon>
        <taxon>rosids</taxon>
        <taxon>fabids</taxon>
        <taxon>Malpighiales</taxon>
        <taxon>Rhizophoraceae</taxon>
        <taxon>Rhizophora</taxon>
    </lineage>
</organism>
<reference evidence="1" key="1">
    <citation type="submission" date="2018-02" db="EMBL/GenBank/DDBJ databases">
        <title>Rhizophora mucronata_Transcriptome.</title>
        <authorList>
            <person name="Meera S.P."/>
            <person name="Sreeshan A."/>
            <person name="Augustine A."/>
        </authorList>
    </citation>
    <scope>NUCLEOTIDE SEQUENCE</scope>
    <source>
        <tissue evidence="1">Leaf</tissue>
    </source>
</reference>
<accession>A0A2P2N9Q0</accession>
<proteinExistence type="predicted"/>
<evidence type="ECO:0000313" key="1">
    <source>
        <dbReference type="EMBL" id="MBX39207.1"/>
    </source>
</evidence>
<dbReference type="AlphaFoldDB" id="A0A2P2N9Q0"/>
<name>A0A2P2N9Q0_RHIMU</name>